<protein>
    <recommendedName>
        <fullName evidence="6">RING-type domain-containing protein</fullName>
    </recommendedName>
</protein>
<dbReference type="InterPro" id="IPR018957">
    <property type="entry name" value="Znf_C3HC4_RING-type"/>
</dbReference>
<evidence type="ECO:0000256" key="4">
    <source>
        <dbReference type="PROSITE-ProRule" id="PRU00175"/>
    </source>
</evidence>
<evidence type="ECO:0000256" key="2">
    <source>
        <dbReference type="ARBA" id="ARBA00022771"/>
    </source>
</evidence>
<organism evidence="7 8">
    <name type="scientific">Alternaria dauci</name>
    <dbReference type="NCBI Taxonomy" id="48095"/>
    <lineage>
        <taxon>Eukaryota</taxon>
        <taxon>Fungi</taxon>
        <taxon>Dikarya</taxon>
        <taxon>Ascomycota</taxon>
        <taxon>Pezizomycotina</taxon>
        <taxon>Dothideomycetes</taxon>
        <taxon>Pleosporomycetidae</taxon>
        <taxon>Pleosporales</taxon>
        <taxon>Pleosporineae</taxon>
        <taxon>Pleosporaceae</taxon>
        <taxon>Alternaria</taxon>
        <taxon>Alternaria sect. Porri</taxon>
    </lineage>
</organism>
<dbReference type="InterPro" id="IPR036028">
    <property type="entry name" value="SH3-like_dom_sf"/>
</dbReference>
<dbReference type="Gene3D" id="3.30.60.90">
    <property type="match status" value="1"/>
</dbReference>
<proteinExistence type="predicted"/>
<feature type="compositionally biased region" description="Basic and acidic residues" evidence="5">
    <location>
        <begin position="396"/>
        <end position="406"/>
    </location>
</feature>
<comment type="caution">
    <text evidence="7">The sequence shown here is derived from an EMBL/GenBank/DDBJ whole genome shotgun (WGS) entry which is preliminary data.</text>
</comment>
<keyword evidence="8" id="KW-1185">Reference proteome</keyword>
<gene>
    <name evidence="7" type="ORF">ACET3X_005235</name>
</gene>
<evidence type="ECO:0000259" key="6">
    <source>
        <dbReference type="PROSITE" id="PS50089"/>
    </source>
</evidence>
<dbReference type="Pfam" id="PF00097">
    <property type="entry name" value="zf-C3HC4"/>
    <property type="match status" value="1"/>
</dbReference>
<keyword evidence="2 4" id="KW-0863">Zinc-finger</keyword>
<dbReference type="Pfam" id="PF00569">
    <property type="entry name" value="ZZ"/>
    <property type="match status" value="1"/>
</dbReference>
<evidence type="ECO:0000313" key="7">
    <source>
        <dbReference type="EMBL" id="KAL1796695.1"/>
    </source>
</evidence>
<dbReference type="SUPFAM" id="SSF50044">
    <property type="entry name" value="SH3-domain"/>
    <property type="match status" value="1"/>
</dbReference>
<feature type="compositionally biased region" description="Basic and acidic residues" evidence="5">
    <location>
        <begin position="96"/>
        <end position="105"/>
    </location>
</feature>
<reference evidence="7 8" key="1">
    <citation type="submission" date="2024-09" db="EMBL/GenBank/DDBJ databases">
        <title>T2T genomes of carrot and Alternaria dauci and their utility for understanding host-pathogen interaction during carrot leaf blight disease.</title>
        <authorList>
            <person name="Liu W."/>
            <person name="Xu S."/>
            <person name="Ou C."/>
            <person name="Liu X."/>
            <person name="Zhuang F."/>
            <person name="Deng X.W."/>
        </authorList>
    </citation>
    <scope>NUCLEOTIDE SEQUENCE [LARGE SCALE GENOMIC DNA]</scope>
    <source>
        <strain evidence="7 8">A2016</strain>
    </source>
</reference>
<dbReference type="PROSITE" id="PS50089">
    <property type="entry name" value="ZF_RING_2"/>
    <property type="match status" value="1"/>
</dbReference>
<dbReference type="Gene3D" id="2.30.30.40">
    <property type="entry name" value="SH3 Domains"/>
    <property type="match status" value="1"/>
</dbReference>
<feature type="compositionally biased region" description="Basic and acidic residues" evidence="5">
    <location>
        <begin position="164"/>
        <end position="181"/>
    </location>
</feature>
<feature type="domain" description="RING-type" evidence="6">
    <location>
        <begin position="20"/>
        <end position="68"/>
    </location>
</feature>
<dbReference type="InterPro" id="IPR017907">
    <property type="entry name" value="Znf_RING_CS"/>
</dbReference>
<dbReference type="GeneID" id="96085557"/>
<dbReference type="Proteomes" id="UP001578633">
    <property type="component" value="Chromosome 4"/>
</dbReference>
<feature type="region of interest" description="Disordered" evidence="5">
    <location>
        <begin position="260"/>
        <end position="406"/>
    </location>
</feature>
<feature type="compositionally biased region" description="Polar residues" evidence="5">
    <location>
        <begin position="371"/>
        <end position="388"/>
    </location>
</feature>
<dbReference type="PANTHER" id="PTHR16079:SF4">
    <property type="entry name" value="E3 UBIQUITIN-PROTEIN LIGASE CHFR"/>
    <property type="match status" value="1"/>
</dbReference>
<dbReference type="SMART" id="SM00184">
    <property type="entry name" value="RING"/>
    <property type="match status" value="1"/>
</dbReference>
<feature type="region of interest" description="Disordered" evidence="5">
    <location>
        <begin position="423"/>
        <end position="452"/>
    </location>
</feature>
<dbReference type="InterPro" id="IPR043145">
    <property type="entry name" value="Znf_ZZ_sf"/>
</dbReference>
<feature type="compositionally biased region" description="Polar residues" evidence="5">
    <location>
        <begin position="441"/>
        <end position="452"/>
    </location>
</feature>
<feature type="compositionally biased region" description="Basic and acidic residues" evidence="5">
    <location>
        <begin position="542"/>
        <end position="553"/>
    </location>
</feature>
<dbReference type="InterPro" id="IPR013083">
    <property type="entry name" value="Znf_RING/FYVE/PHD"/>
</dbReference>
<name>A0ABR3UJQ7_9PLEO</name>
<keyword evidence="3" id="KW-0862">Zinc</keyword>
<dbReference type="Gene3D" id="3.30.40.10">
    <property type="entry name" value="Zinc/RING finger domain, C3HC4 (zinc finger)"/>
    <property type="match status" value="1"/>
</dbReference>
<feature type="compositionally biased region" description="Polar residues" evidence="5">
    <location>
        <begin position="526"/>
        <end position="541"/>
    </location>
</feature>
<evidence type="ECO:0000256" key="1">
    <source>
        <dbReference type="ARBA" id="ARBA00022723"/>
    </source>
</evidence>
<feature type="region of interest" description="Disordered" evidence="5">
    <location>
        <begin position="91"/>
        <end position="198"/>
    </location>
</feature>
<dbReference type="SMART" id="SM00291">
    <property type="entry name" value="ZnF_ZZ"/>
    <property type="match status" value="1"/>
</dbReference>
<feature type="compositionally biased region" description="Low complexity" evidence="5">
    <location>
        <begin position="344"/>
        <end position="360"/>
    </location>
</feature>
<dbReference type="SUPFAM" id="SSF57850">
    <property type="entry name" value="RING/U-box"/>
    <property type="match status" value="3"/>
</dbReference>
<evidence type="ECO:0000256" key="5">
    <source>
        <dbReference type="SAM" id="MobiDB-lite"/>
    </source>
</evidence>
<dbReference type="PROSITE" id="PS00518">
    <property type="entry name" value="ZF_RING_1"/>
    <property type="match status" value="1"/>
</dbReference>
<evidence type="ECO:0000313" key="8">
    <source>
        <dbReference type="Proteomes" id="UP001578633"/>
    </source>
</evidence>
<feature type="region of interest" description="Disordered" evidence="5">
    <location>
        <begin position="523"/>
        <end position="565"/>
    </location>
</feature>
<keyword evidence="1" id="KW-0479">Metal-binding</keyword>
<feature type="compositionally biased region" description="Basic and acidic residues" evidence="5">
    <location>
        <begin position="260"/>
        <end position="283"/>
    </location>
</feature>
<dbReference type="InterPro" id="IPR052256">
    <property type="entry name" value="E3_ubiquitin-ligase_CHFR"/>
</dbReference>
<dbReference type="RefSeq" id="XP_069307279.1">
    <property type="nucleotide sequence ID" value="XM_069451418.1"/>
</dbReference>
<feature type="compositionally biased region" description="Basic and acidic residues" evidence="5">
    <location>
        <begin position="120"/>
        <end position="133"/>
    </location>
</feature>
<dbReference type="InterPro" id="IPR000433">
    <property type="entry name" value="Znf_ZZ"/>
</dbReference>
<sequence length="750" mass="83471">MAEAERAGGVQGDLEKELTCSICTDLLYQPLTLLDCLHTFCGACLKEWFAFQASTATSIHPYTCPSCRASVRTTQPNATVTTLLDIFLKSNPQRGKSAEEKTADRHKYKPGDNVLPKLRRRDERDDVDQRMLEEAQQLSLRDAGIAGSSRTSLEPPRERRRRDRSRDTSRESRRARDERRSTSQNPPGASPSRAVIPPRAIEHQSSLRSLLSASDLDAEDVDEDLVRQVLEELVSEGVDLNQIGTAQEEEITERIAEAVRRRQAERHAERQRERRERRERLAREGLVSSSSSSLLPQPMRSPLTRDEEAARRRRHGRSESGTSTPQAAVGPPISRPGLIDAANRGGRALRQRSSSQGSSRSARRAERPTPVSATSQNNSSGERQSSSELARPRPRRQSDNQQRSRLDVREQFRISLHANTSAVNIVSSPSSPQSPGFDLPNNGSPTSSLATVESTTPPHVLMSEDNPKERVEVGVFCDVCKAYANACYWKCDYCNEGDWGYCNDCVNQGHHCTHPLVPVARKARDSQSITDTTPSAPSTPRQDGHLAPPDHDAVPTTPPLTPKSASLMRGPGYFTIANSIFRPLTFTTLCNICSYPIPPSNTRYHCLKCNAGDYDICMSCYHKLVVSGRIAKEDGVNGWRKCLRSHRMYIVGFEDREGAQRRMVVRDLVGGYALKEEEETARVQRYPPDGGVGLRLLARWGYMPDEGVEDELSFPRGAEIREAADINGDWYWGVYCGVGKLFPANHVTAV</sequence>
<evidence type="ECO:0000256" key="3">
    <source>
        <dbReference type="ARBA" id="ARBA00022833"/>
    </source>
</evidence>
<dbReference type="EMBL" id="JBHGVX010000004">
    <property type="protein sequence ID" value="KAL1796695.1"/>
    <property type="molecule type" value="Genomic_DNA"/>
</dbReference>
<dbReference type="InterPro" id="IPR001841">
    <property type="entry name" value="Znf_RING"/>
</dbReference>
<dbReference type="PANTHER" id="PTHR16079">
    <property type="entry name" value="UBIQUITIN LIGASE PROTEIN CHFR"/>
    <property type="match status" value="1"/>
</dbReference>
<feature type="compositionally biased region" description="Polar residues" evidence="5">
    <location>
        <begin position="423"/>
        <end position="434"/>
    </location>
</feature>
<accession>A0ABR3UJQ7</accession>